<evidence type="ECO:0000313" key="8">
    <source>
        <dbReference type="EMBL" id="KAI3436431.1"/>
    </source>
</evidence>
<feature type="domain" description="C3H1-type" evidence="7">
    <location>
        <begin position="32"/>
        <end position="59"/>
    </location>
</feature>
<evidence type="ECO:0000256" key="6">
    <source>
        <dbReference type="SAM" id="MobiDB-lite"/>
    </source>
</evidence>
<feature type="region of interest" description="Disordered" evidence="6">
    <location>
        <begin position="323"/>
        <end position="355"/>
    </location>
</feature>
<evidence type="ECO:0000256" key="5">
    <source>
        <dbReference type="PROSITE-ProRule" id="PRU00723"/>
    </source>
</evidence>
<sequence length="355" mass="36229">MISRLPDTDLAAMSQDQSATAATHSAEQRPAGYKTQLCRHWKAGYCRHGASCNYAHGRQQLRRTVTNTRQSGGAELPNLLDASQGKQLLAGQATSAVFVGFPAELPPELFEVELAKHHCRQAKKPIATRGGKKWDIFKPLGKYFAGSFGQVALVEVLADKAADGEVSNMVVVPRWLGPRHPLGPSDGTLPLLVDLLLEQVAAPAASRVSVAPPTAEALGGSREAAGAATGGAPAAGAGEAAPLDLRHLTASIGSKLAKAAAQQLEQAQAHGLLSQAQVLDAEAAIQAAVSGTAAVAAAAAALAEETQVVSLDSAALASALQGTHLNSPASNPPASATEREPAGRSTPAGSSSASH</sequence>
<accession>A0A9D4TWQ3</accession>
<dbReference type="InterPro" id="IPR000571">
    <property type="entry name" value="Znf_CCCH"/>
</dbReference>
<keyword evidence="1 5" id="KW-0479">Metal-binding</keyword>
<feature type="compositionally biased region" description="Polar residues" evidence="6">
    <location>
        <begin position="323"/>
        <end position="334"/>
    </location>
</feature>
<gene>
    <name evidence="8" type="ORF">D9Q98_005848</name>
</gene>
<dbReference type="InterPro" id="IPR045877">
    <property type="entry name" value="ZFP36-like"/>
</dbReference>
<dbReference type="GO" id="GO:0003729">
    <property type="term" value="F:mRNA binding"/>
    <property type="evidence" value="ECO:0007669"/>
    <property type="project" value="InterPro"/>
</dbReference>
<dbReference type="GO" id="GO:0008270">
    <property type="term" value="F:zinc ion binding"/>
    <property type="evidence" value="ECO:0007669"/>
    <property type="project" value="UniProtKB-KW"/>
</dbReference>
<dbReference type="SMART" id="SM00356">
    <property type="entry name" value="ZnF_C3H1"/>
    <property type="match status" value="1"/>
</dbReference>
<evidence type="ECO:0000313" key="9">
    <source>
        <dbReference type="Proteomes" id="UP001055712"/>
    </source>
</evidence>
<organism evidence="8 9">
    <name type="scientific">Chlorella vulgaris</name>
    <name type="common">Green alga</name>
    <dbReference type="NCBI Taxonomy" id="3077"/>
    <lineage>
        <taxon>Eukaryota</taxon>
        <taxon>Viridiplantae</taxon>
        <taxon>Chlorophyta</taxon>
        <taxon>core chlorophytes</taxon>
        <taxon>Trebouxiophyceae</taxon>
        <taxon>Chlorellales</taxon>
        <taxon>Chlorellaceae</taxon>
        <taxon>Chlorella clade</taxon>
        <taxon>Chlorella</taxon>
    </lineage>
</organism>
<dbReference type="SUPFAM" id="SSF90229">
    <property type="entry name" value="CCCH zinc finger"/>
    <property type="match status" value="1"/>
</dbReference>
<comment type="caution">
    <text evidence="8">The sequence shown here is derived from an EMBL/GenBank/DDBJ whole genome shotgun (WGS) entry which is preliminary data.</text>
</comment>
<name>A0A9D4TWQ3_CHLVU</name>
<keyword evidence="3 5" id="KW-0863">Zinc-finger</keyword>
<feature type="compositionally biased region" description="Polar residues" evidence="6">
    <location>
        <begin position="14"/>
        <end position="25"/>
    </location>
</feature>
<keyword evidence="4 5" id="KW-0862">Zinc</keyword>
<protein>
    <recommendedName>
        <fullName evidence="7">C3H1-type domain-containing protein</fullName>
    </recommendedName>
</protein>
<dbReference type="PROSITE" id="PS50103">
    <property type="entry name" value="ZF_C3H1"/>
    <property type="match status" value="1"/>
</dbReference>
<evidence type="ECO:0000259" key="7">
    <source>
        <dbReference type="PROSITE" id="PS50103"/>
    </source>
</evidence>
<feature type="zinc finger region" description="C3H1-type" evidence="5">
    <location>
        <begin position="32"/>
        <end position="59"/>
    </location>
</feature>
<reference evidence="8" key="1">
    <citation type="journal article" date="2019" name="Plant J.">
        <title>Chlorella vulgaris genome assembly and annotation reveals the molecular basis for metabolic acclimation to high light conditions.</title>
        <authorList>
            <person name="Cecchin M."/>
            <person name="Marcolungo L."/>
            <person name="Rossato M."/>
            <person name="Girolomoni L."/>
            <person name="Cosentino E."/>
            <person name="Cuine S."/>
            <person name="Li-Beisson Y."/>
            <person name="Delledonne M."/>
            <person name="Ballottari M."/>
        </authorList>
    </citation>
    <scope>NUCLEOTIDE SEQUENCE</scope>
    <source>
        <strain evidence="8">211/11P</strain>
    </source>
</reference>
<feature type="region of interest" description="Disordered" evidence="6">
    <location>
        <begin position="1"/>
        <end position="29"/>
    </location>
</feature>
<keyword evidence="2" id="KW-0677">Repeat</keyword>
<dbReference type="Pfam" id="PF00642">
    <property type="entry name" value="zf-CCCH"/>
    <property type="match status" value="1"/>
</dbReference>
<dbReference type="AlphaFoldDB" id="A0A9D4TWQ3"/>
<dbReference type="InterPro" id="IPR036855">
    <property type="entry name" value="Znf_CCCH_sf"/>
</dbReference>
<reference evidence="8" key="2">
    <citation type="submission" date="2020-11" db="EMBL/GenBank/DDBJ databases">
        <authorList>
            <person name="Cecchin M."/>
            <person name="Marcolungo L."/>
            <person name="Rossato M."/>
            <person name="Girolomoni L."/>
            <person name="Cosentino E."/>
            <person name="Cuine S."/>
            <person name="Li-Beisson Y."/>
            <person name="Delledonne M."/>
            <person name="Ballottari M."/>
        </authorList>
    </citation>
    <scope>NUCLEOTIDE SEQUENCE</scope>
    <source>
        <strain evidence="8">211/11P</strain>
        <tissue evidence="8">Whole cell</tissue>
    </source>
</reference>
<dbReference type="OrthoDB" id="410307at2759"/>
<evidence type="ECO:0000256" key="3">
    <source>
        <dbReference type="ARBA" id="ARBA00022771"/>
    </source>
</evidence>
<dbReference type="Gene3D" id="4.10.1000.10">
    <property type="entry name" value="Zinc finger, CCCH-type"/>
    <property type="match status" value="1"/>
</dbReference>
<proteinExistence type="predicted"/>
<dbReference type="Proteomes" id="UP001055712">
    <property type="component" value="Unassembled WGS sequence"/>
</dbReference>
<evidence type="ECO:0000256" key="4">
    <source>
        <dbReference type="ARBA" id="ARBA00022833"/>
    </source>
</evidence>
<dbReference type="PANTHER" id="PTHR12547">
    <property type="entry name" value="CCCH ZINC FINGER/TIS11-RELATED"/>
    <property type="match status" value="1"/>
</dbReference>
<evidence type="ECO:0000256" key="1">
    <source>
        <dbReference type="ARBA" id="ARBA00022723"/>
    </source>
</evidence>
<keyword evidence="9" id="KW-1185">Reference proteome</keyword>
<dbReference type="EMBL" id="SIDB01000002">
    <property type="protein sequence ID" value="KAI3436431.1"/>
    <property type="molecule type" value="Genomic_DNA"/>
</dbReference>
<evidence type="ECO:0000256" key="2">
    <source>
        <dbReference type="ARBA" id="ARBA00022737"/>
    </source>
</evidence>